<protein>
    <submittedName>
        <fullName evidence="2">Uncharacterized protein</fullName>
    </submittedName>
</protein>
<evidence type="ECO:0000313" key="2">
    <source>
        <dbReference type="EMBL" id="BAD45798.1"/>
    </source>
</evidence>
<feature type="compositionally biased region" description="Basic residues" evidence="1">
    <location>
        <begin position="16"/>
        <end position="25"/>
    </location>
</feature>
<gene>
    <name evidence="2" type="primary">P0412C04.13</name>
</gene>
<name>Q654G9_ORYSJ</name>
<feature type="compositionally biased region" description="Basic and acidic residues" evidence="1">
    <location>
        <begin position="1"/>
        <end position="10"/>
    </location>
</feature>
<accession>Q654G9</accession>
<sequence length="56" mass="6582">MGKQIRKEFEAQAQRVNRKRCHGEKKKPWAPTSSVLQDLDDILLYINNQITPKDML</sequence>
<reference evidence="3" key="2">
    <citation type="journal article" date="2008" name="Nucleic Acids Res.">
        <title>The rice annotation project database (RAP-DB): 2008 update.</title>
        <authorList>
            <consortium name="The rice annotation project (RAP)"/>
        </authorList>
    </citation>
    <scope>GENOME REANNOTATION</scope>
    <source>
        <strain evidence="3">cv. Nipponbare</strain>
    </source>
</reference>
<feature type="region of interest" description="Disordered" evidence="1">
    <location>
        <begin position="1"/>
        <end position="30"/>
    </location>
</feature>
<dbReference type="EMBL" id="AP004725">
    <property type="protein sequence ID" value="BAD45798.1"/>
    <property type="molecule type" value="Genomic_DNA"/>
</dbReference>
<evidence type="ECO:0000313" key="3">
    <source>
        <dbReference type="Proteomes" id="UP000000763"/>
    </source>
</evidence>
<proteinExistence type="predicted"/>
<dbReference type="AlphaFoldDB" id="Q654G9"/>
<reference evidence="3" key="1">
    <citation type="journal article" date="2005" name="Nature">
        <title>The map-based sequence of the rice genome.</title>
        <authorList>
            <consortium name="International rice genome sequencing project (IRGSP)"/>
            <person name="Matsumoto T."/>
            <person name="Wu J."/>
            <person name="Kanamori H."/>
            <person name="Katayose Y."/>
            <person name="Fujisawa M."/>
            <person name="Namiki N."/>
            <person name="Mizuno H."/>
            <person name="Yamamoto K."/>
            <person name="Antonio B.A."/>
            <person name="Baba T."/>
            <person name="Sakata K."/>
            <person name="Nagamura Y."/>
            <person name="Aoki H."/>
            <person name="Arikawa K."/>
            <person name="Arita K."/>
            <person name="Bito T."/>
            <person name="Chiden Y."/>
            <person name="Fujitsuka N."/>
            <person name="Fukunaka R."/>
            <person name="Hamada M."/>
            <person name="Harada C."/>
            <person name="Hayashi A."/>
            <person name="Hijishita S."/>
            <person name="Honda M."/>
            <person name="Hosokawa S."/>
            <person name="Ichikawa Y."/>
            <person name="Idonuma A."/>
            <person name="Iijima M."/>
            <person name="Ikeda M."/>
            <person name="Ikeno M."/>
            <person name="Ito K."/>
            <person name="Ito S."/>
            <person name="Ito T."/>
            <person name="Ito Y."/>
            <person name="Ito Y."/>
            <person name="Iwabuchi A."/>
            <person name="Kamiya K."/>
            <person name="Karasawa W."/>
            <person name="Kurita K."/>
            <person name="Katagiri S."/>
            <person name="Kikuta A."/>
            <person name="Kobayashi H."/>
            <person name="Kobayashi N."/>
            <person name="Machita K."/>
            <person name="Maehara T."/>
            <person name="Masukawa M."/>
            <person name="Mizubayashi T."/>
            <person name="Mukai Y."/>
            <person name="Nagasaki H."/>
            <person name="Nagata Y."/>
            <person name="Naito S."/>
            <person name="Nakashima M."/>
            <person name="Nakama Y."/>
            <person name="Nakamichi Y."/>
            <person name="Nakamura M."/>
            <person name="Meguro A."/>
            <person name="Negishi M."/>
            <person name="Ohta I."/>
            <person name="Ohta T."/>
            <person name="Okamoto M."/>
            <person name="Ono N."/>
            <person name="Saji S."/>
            <person name="Sakaguchi M."/>
            <person name="Sakai K."/>
            <person name="Shibata M."/>
            <person name="Shimokawa T."/>
            <person name="Song J."/>
            <person name="Takazaki Y."/>
            <person name="Terasawa K."/>
            <person name="Tsugane M."/>
            <person name="Tsuji K."/>
            <person name="Ueda S."/>
            <person name="Waki K."/>
            <person name="Yamagata H."/>
            <person name="Yamamoto M."/>
            <person name="Yamamoto S."/>
            <person name="Yamane H."/>
            <person name="Yoshiki S."/>
            <person name="Yoshihara R."/>
            <person name="Yukawa K."/>
            <person name="Zhong H."/>
            <person name="Yano M."/>
            <person name="Yuan Q."/>
            <person name="Ouyang S."/>
            <person name="Liu J."/>
            <person name="Jones K.M."/>
            <person name="Gansberger K."/>
            <person name="Moffat K."/>
            <person name="Hill J."/>
            <person name="Bera J."/>
            <person name="Fadrosh D."/>
            <person name="Jin S."/>
            <person name="Johri S."/>
            <person name="Kim M."/>
            <person name="Overton L."/>
            <person name="Reardon M."/>
            <person name="Tsitrin T."/>
            <person name="Vuong H."/>
            <person name="Weaver B."/>
            <person name="Ciecko A."/>
            <person name="Tallon L."/>
            <person name="Jackson J."/>
            <person name="Pai G."/>
            <person name="Aken S.V."/>
            <person name="Utterback T."/>
            <person name="Reidmuller S."/>
            <person name="Feldblyum T."/>
            <person name="Hsiao J."/>
            <person name="Zismann V."/>
            <person name="Iobst S."/>
            <person name="de Vazeille A.R."/>
            <person name="Buell C.R."/>
            <person name="Ying K."/>
            <person name="Li Y."/>
            <person name="Lu T."/>
            <person name="Huang Y."/>
            <person name="Zhao Q."/>
            <person name="Feng Q."/>
            <person name="Zhang L."/>
            <person name="Zhu J."/>
            <person name="Weng Q."/>
            <person name="Mu J."/>
            <person name="Lu Y."/>
            <person name="Fan D."/>
            <person name="Liu Y."/>
            <person name="Guan J."/>
            <person name="Zhang Y."/>
            <person name="Yu S."/>
            <person name="Liu X."/>
            <person name="Zhang Y."/>
            <person name="Hong G."/>
            <person name="Han B."/>
            <person name="Choisne N."/>
            <person name="Demange N."/>
            <person name="Orjeda G."/>
            <person name="Samain S."/>
            <person name="Cattolico L."/>
            <person name="Pelletier E."/>
            <person name="Couloux A."/>
            <person name="Segurens B."/>
            <person name="Wincker P."/>
            <person name="D'Hont A."/>
            <person name="Scarpelli C."/>
            <person name="Weissenbach J."/>
            <person name="Salanoubat M."/>
            <person name="Quetier F."/>
            <person name="Yu Y."/>
            <person name="Kim H.R."/>
            <person name="Rambo T."/>
            <person name="Currie J."/>
            <person name="Collura K."/>
            <person name="Luo M."/>
            <person name="Yang T."/>
            <person name="Ammiraju J.S.S."/>
            <person name="Engler F."/>
            <person name="Soderlund C."/>
            <person name="Wing R.A."/>
            <person name="Palmer L.E."/>
            <person name="de la Bastide M."/>
            <person name="Spiegel L."/>
            <person name="Nascimento L."/>
            <person name="Zutavern T."/>
            <person name="O'Shaughnessy A."/>
            <person name="Dike S."/>
            <person name="Dedhia N."/>
            <person name="Preston R."/>
            <person name="Balija V."/>
            <person name="McCombie W.R."/>
            <person name="Chow T."/>
            <person name="Chen H."/>
            <person name="Chung M."/>
            <person name="Chen C."/>
            <person name="Shaw J."/>
            <person name="Wu H."/>
            <person name="Hsiao K."/>
            <person name="Chao Y."/>
            <person name="Chu M."/>
            <person name="Cheng C."/>
            <person name="Hour A."/>
            <person name="Lee P."/>
            <person name="Lin S."/>
            <person name="Lin Y."/>
            <person name="Liou J."/>
            <person name="Liu S."/>
            <person name="Hsing Y."/>
            <person name="Raghuvanshi S."/>
            <person name="Mohanty A."/>
            <person name="Bharti A.K."/>
            <person name="Gaur A."/>
            <person name="Gupta V."/>
            <person name="Kumar D."/>
            <person name="Ravi V."/>
            <person name="Vij S."/>
            <person name="Kapur A."/>
            <person name="Khurana P."/>
            <person name="Khurana P."/>
            <person name="Khurana J.P."/>
            <person name="Tyagi A.K."/>
            <person name="Gaikwad K."/>
            <person name="Singh A."/>
            <person name="Dalal V."/>
            <person name="Srivastava S."/>
            <person name="Dixit A."/>
            <person name="Pal A.K."/>
            <person name="Ghazi I.A."/>
            <person name="Yadav M."/>
            <person name="Pandit A."/>
            <person name="Bhargava A."/>
            <person name="Sureshbabu K."/>
            <person name="Batra K."/>
            <person name="Sharma T.R."/>
            <person name="Mohapatra T."/>
            <person name="Singh N.K."/>
            <person name="Messing J."/>
            <person name="Nelson A.B."/>
            <person name="Fuks G."/>
            <person name="Kavchok S."/>
            <person name="Keizer G."/>
            <person name="Linton E."/>
            <person name="Llaca V."/>
            <person name="Song R."/>
            <person name="Tanyolac B."/>
            <person name="Young S."/>
            <person name="Ho-Il K."/>
            <person name="Hahn J.H."/>
            <person name="Sangsakoo G."/>
            <person name="Vanavichit A."/>
            <person name="de Mattos Luiz.A.T."/>
            <person name="Zimmer P.D."/>
            <person name="Malone G."/>
            <person name="Dellagostin O."/>
            <person name="de Oliveira A.C."/>
            <person name="Bevan M."/>
            <person name="Bancroft I."/>
            <person name="Minx P."/>
            <person name="Cordum H."/>
            <person name="Wilson R."/>
            <person name="Cheng Z."/>
            <person name="Jin W."/>
            <person name="Jiang J."/>
            <person name="Leong S.A."/>
            <person name="Iwama H."/>
            <person name="Gojobori T."/>
            <person name="Itoh T."/>
            <person name="Niimura Y."/>
            <person name="Fujii Y."/>
            <person name="Habara T."/>
            <person name="Sakai H."/>
            <person name="Sato Y."/>
            <person name="Wilson G."/>
            <person name="Kumar K."/>
            <person name="McCouch S."/>
            <person name="Juretic N."/>
            <person name="Hoen D."/>
            <person name="Wright S."/>
            <person name="Bruskiewich R."/>
            <person name="Bureau T."/>
            <person name="Miyao A."/>
            <person name="Hirochika H."/>
            <person name="Nishikawa T."/>
            <person name="Kadowaki K."/>
            <person name="Sugiura M."/>
            <person name="Burr B."/>
            <person name="Sasaki T."/>
        </authorList>
    </citation>
    <scope>NUCLEOTIDE SEQUENCE [LARGE SCALE GENOMIC DNA]</scope>
    <source>
        <strain evidence="3">cv. Nipponbare</strain>
    </source>
</reference>
<dbReference type="Proteomes" id="UP000000763">
    <property type="component" value="Chromosome 6"/>
</dbReference>
<evidence type="ECO:0000256" key="1">
    <source>
        <dbReference type="SAM" id="MobiDB-lite"/>
    </source>
</evidence>
<organism evidence="2 3">
    <name type="scientific">Oryza sativa subsp. japonica</name>
    <name type="common">Rice</name>
    <dbReference type="NCBI Taxonomy" id="39947"/>
    <lineage>
        <taxon>Eukaryota</taxon>
        <taxon>Viridiplantae</taxon>
        <taxon>Streptophyta</taxon>
        <taxon>Embryophyta</taxon>
        <taxon>Tracheophyta</taxon>
        <taxon>Spermatophyta</taxon>
        <taxon>Magnoliopsida</taxon>
        <taxon>Liliopsida</taxon>
        <taxon>Poales</taxon>
        <taxon>Poaceae</taxon>
        <taxon>BOP clade</taxon>
        <taxon>Oryzoideae</taxon>
        <taxon>Oryzeae</taxon>
        <taxon>Oryzinae</taxon>
        <taxon>Oryza</taxon>
        <taxon>Oryza sativa</taxon>
    </lineage>
</organism>